<evidence type="ECO:0000259" key="3">
    <source>
        <dbReference type="Pfam" id="PF10181"/>
    </source>
</evidence>
<evidence type="ECO:0000313" key="4">
    <source>
        <dbReference type="EMBL" id="KAF6765098.1"/>
    </source>
</evidence>
<comment type="caution">
    <text evidence="4">The sequence shown here is derived from an EMBL/GenBank/DDBJ whole genome shotgun (WGS) entry which is preliminary data.</text>
</comment>
<accession>A0A8H6IIJ8</accession>
<sequence length="190" mass="21764">MQRVQPLRDTHPQFSTFKTPSYHEFKLENWKLAGDGSGKVIRPHPELYLALGIPVLAWLYQRLAGGLQYVGLAVGLWLLGQSVFLNVSHESLVVYPPHGVQVETHRGFRNCIFSSSRTFIPFTVLQDIVVNEGLYGWNVRYYIVALTRPRNSDTVLKVVFPNLLPHFPILKIVYNEIQMYLPQNKTESAQ</sequence>
<gene>
    <name evidence="4" type="ORF">DFP72DRAFT_1029606</name>
</gene>
<dbReference type="GO" id="GO:0006506">
    <property type="term" value="P:GPI anchor biosynthetic process"/>
    <property type="evidence" value="ECO:0007669"/>
    <property type="project" value="UniProtKB-UniPathway"/>
</dbReference>
<dbReference type="Proteomes" id="UP000521943">
    <property type="component" value="Unassembled WGS sequence"/>
</dbReference>
<dbReference type="InterPro" id="IPR044215">
    <property type="entry name" value="PIG-H"/>
</dbReference>
<comment type="pathway">
    <text evidence="1">Glycolipid biosynthesis; glycosylphosphatidylinositol-anchor biosynthesis.</text>
</comment>
<keyword evidence="5" id="KW-1185">Reference proteome</keyword>
<reference evidence="4 5" key="1">
    <citation type="submission" date="2020-07" db="EMBL/GenBank/DDBJ databases">
        <title>Comparative genomics of pyrophilous fungi reveals a link between fire events and developmental genes.</title>
        <authorList>
            <consortium name="DOE Joint Genome Institute"/>
            <person name="Steindorff A.S."/>
            <person name="Carver A."/>
            <person name="Calhoun S."/>
            <person name="Stillman K."/>
            <person name="Liu H."/>
            <person name="Lipzen A."/>
            <person name="Pangilinan J."/>
            <person name="Labutti K."/>
            <person name="Bruns T.D."/>
            <person name="Grigoriev I.V."/>
        </authorList>
    </citation>
    <scope>NUCLEOTIDE SEQUENCE [LARGE SCALE GENOMIC DNA]</scope>
    <source>
        <strain evidence="4 5">CBS 144469</strain>
    </source>
</reference>
<evidence type="ECO:0000256" key="2">
    <source>
        <dbReference type="ARBA" id="ARBA00009610"/>
    </source>
</evidence>
<dbReference type="Pfam" id="PF10181">
    <property type="entry name" value="PIG-H"/>
    <property type="match status" value="1"/>
</dbReference>
<dbReference type="EMBL" id="JACGCI010000003">
    <property type="protein sequence ID" value="KAF6765098.1"/>
    <property type="molecule type" value="Genomic_DNA"/>
</dbReference>
<evidence type="ECO:0000313" key="5">
    <source>
        <dbReference type="Proteomes" id="UP000521943"/>
    </source>
</evidence>
<dbReference type="OrthoDB" id="6256716at2759"/>
<evidence type="ECO:0000256" key="1">
    <source>
        <dbReference type="ARBA" id="ARBA00004687"/>
    </source>
</evidence>
<name>A0A8H6IIJ8_9AGAR</name>
<organism evidence="4 5">
    <name type="scientific">Ephemerocybe angulata</name>
    <dbReference type="NCBI Taxonomy" id="980116"/>
    <lineage>
        <taxon>Eukaryota</taxon>
        <taxon>Fungi</taxon>
        <taxon>Dikarya</taxon>
        <taxon>Basidiomycota</taxon>
        <taxon>Agaricomycotina</taxon>
        <taxon>Agaricomycetes</taxon>
        <taxon>Agaricomycetidae</taxon>
        <taxon>Agaricales</taxon>
        <taxon>Agaricineae</taxon>
        <taxon>Psathyrellaceae</taxon>
        <taxon>Ephemerocybe</taxon>
    </lineage>
</organism>
<dbReference type="AlphaFoldDB" id="A0A8H6IIJ8"/>
<comment type="similarity">
    <text evidence="2">Belongs to the PIGH family.</text>
</comment>
<dbReference type="PANTHER" id="PTHR15231">
    <property type="entry name" value="PHOSPHATIDYLINOSITOL N-ACETYLGLUCOSAMINYLTRANSFERASE SUBUNIT H"/>
    <property type="match status" value="1"/>
</dbReference>
<feature type="domain" description="Phosphatidylinositol N-acetylglucosaminyltransferase subunit H conserved" evidence="3">
    <location>
        <begin position="91"/>
        <end position="161"/>
    </location>
</feature>
<protein>
    <recommendedName>
        <fullName evidence="3">Phosphatidylinositol N-acetylglucosaminyltransferase subunit H conserved domain-containing protein</fullName>
    </recommendedName>
</protein>
<proteinExistence type="inferred from homology"/>
<dbReference type="UniPathway" id="UPA00196"/>
<dbReference type="GO" id="GO:0000506">
    <property type="term" value="C:glycosylphosphatidylinositol-N-acetylglucosaminyltransferase (GPI-GnT) complex"/>
    <property type="evidence" value="ECO:0007669"/>
    <property type="project" value="InterPro"/>
</dbReference>
<dbReference type="PANTHER" id="PTHR15231:SF1">
    <property type="entry name" value="PHOSPHATIDYLINOSITOL N-ACETYLGLUCOSAMINYLTRANSFERASE SUBUNIT H"/>
    <property type="match status" value="1"/>
</dbReference>
<dbReference type="InterPro" id="IPR019328">
    <property type="entry name" value="PIGH-H_dom"/>
</dbReference>